<sequence length="404" mass="41191">MRIAALFTTLVATTSLAACGQTVDSSVGGEYVASILSAMNAANLTAFVSAAQAVANTTEGAAFLAAMNQTYSGGDRTLFAPRNEAFASVPESVSSNTTLLANILSYHLFDHPVEPRKIGGSFSKTGQTLYNNGLLPGNEGQLLVMAALNITETGNYTLMFPYQGNNQTVYGSISPVPGTNFTVYPIDAVLTIPQPLSEVAVTFFPDTAKLIQQADLLGSLAETKGITILAPNDDAISAAGDLIGTLNSTQLQAVLSNHVINGTVAYTTPFSDTLNYTSASGESLNFLVNATGGYVTSGDTTARLLTVDIPIANGVVHIIDRVLANTNSNPVAAESAASSYAVQATATTSRAGSSPTMGSATGAASGAATSVKASSAQLSVPFSSRVVGSAIAVLAGMFAGVALF</sequence>
<evidence type="ECO:0000313" key="2">
    <source>
        <dbReference type="Proteomes" id="UP001243375"/>
    </source>
</evidence>
<organism evidence="1 2">
    <name type="scientific">Naganishia vaughanmartiniae</name>
    <dbReference type="NCBI Taxonomy" id="1424756"/>
    <lineage>
        <taxon>Eukaryota</taxon>
        <taxon>Fungi</taxon>
        <taxon>Dikarya</taxon>
        <taxon>Basidiomycota</taxon>
        <taxon>Agaricomycotina</taxon>
        <taxon>Tremellomycetes</taxon>
        <taxon>Filobasidiales</taxon>
        <taxon>Filobasidiaceae</taxon>
        <taxon>Naganishia</taxon>
    </lineage>
</organism>
<comment type="caution">
    <text evidence="1">The sequence shown here is derived from an EMBL/GenBank/DDBJ whole genome shotgun (WGS) entry which is preliminary data.</text>
</comment>
<evidence type="ECO:0000313" key="1">
    <source>
        <dbReference type="EMBL" id="KAJ9118681.1"/>
    </source>
</evidence>
<proteinExistence type="predicted"/>
<dbReference type="Proteomes" id="UP001243375">
    <property type="component" value="Unassembled WGS sequence"/>
</dbReference>
<accession>A0ACC2X5I2</accession>
<keyword evidence="2" id="KW-1185">Reference proteome</keyword>
<gene>
    <name evidence="1" type="ORF">QFC22_003901</name>
</gene>
<dbReference type="EMBL" id="JASBWU010000010">
    <property type="protein sequence ID" value="KAJ9118681.1"/>
    <property type="molecule type" value="Genomic_DNA"/>
</dbReference>
<reference evidence="1" key="1">
    <citation type="submission" date="2023-04" db="EMBL/GenBank/DDBJ databases">
        <title>Draft Genome sequencing of Naganishia species isolated from polar environments using Oxford Nanopore Technology.</title>
        <authorList>
            <person name="Leo P."/>
            <person name="Venkateswaran K."/>
        </authorList>
    </citation>
    <scope>NUCLEOTIDE SEQUENCE</scope>
    <source>
        <strain evidence="1">MNA-CCFEE 5425</strain>
    </source>
</reference>
<protein>
    <submittedName>
        <fullName evidence="1">Uncharacterized protein</fullName>
    </submittedName>
</protein>
<name>A0ACC2X5I2_9TREE</name>